<gene>
    <name evidence="2" type="ORF">FJA49_14765</name>
</gene>
<feature type="chain" id="PRO_5021262841" description="DUF4163 domain-containing protein" evidence="1">
    <location>
        <begin position="23"/>
        <end position="234"/>
    </location>
</feature>
<protein>
    <recommendedName>
        <fullName evidence="4">DUF4163 domain-containing protein</fullName>
    </recommendedName>
</protein>
<organism evidence="2 3">
    <name type="scientific">Flavobacterium microcysteis</name>
    <dbReference type="NCBI Taxonomy" id="2596891"/>
    <lineage>
        <taxon>Bacteria</taxon>
        <taxon>Pseudomonadati</taxon>
        <taxon>Bacteroidota</taxon>
        <taxon>Flavobacteriia</taxon>
        <taxon>Flavobacteriales</taxon>
        <taxon>Flavobacteriaceae</taxon>
        <taxon>Flavobacterium</taxon>
    </lineage>
</organism>
<dbReference type="EMBL" id="VFJE01000056">
    <property type="protein sequence ID" value="TPD65455.1"/>
    <property type="molecule type" value="Genomic_DNA"/>
</dbReference>
<proteinExistence type="predicted"/>
<dbReference type="AlphaFoldDB" id="A0A501PZ51"/>
<name>A0A501PZ51_9FLAO</name>
<evidence type="ECO:0000313" key="3">
    <source>
        <dbReference type="Proteomes" id="UP000319175"/>
    </source>
</evidence>
<evidence type="ECO:0000313" key="2">
    <source>
        <dbReference type="EMBL" id="TPD65455.1"/>
    </source>
</evidence>
<evidence type="ECO:0000256" key="1">
    <source>
        <dbReference type="SAM" id="SignalP"/>
    </source>
</evidence>
<dbReference type="OrthoDB" id="1340768at2"/>
<keyword evidence="1" id="KW-0732">Signal</keyword>
<sequence>MKNKMLKITVLFLLFLSGSLKSQTVQILKDSVLFESNYYVLEEIKFKADKSKFVDNMYNEIQDAFDIFNKPAFHSPEKRIQAKKDTLLALISNDELRHANYGFEHYEIFYDKNQLLNFSTHLQSYGSPFEATRYFCFDLNTGKNIGLDLFTNKTALLKCIKSKLKNQNEKLVPTLKALQDFKIMTNAQNKITGITFIVTDSESYRNSGYEQFEVIFTWKEIQKYIAAPFKKRII</sequence>
<comment type="caution">
    <text evidence="2">The sequence shown here is derived from an EMBL/GenBank/DDBJ whole genome shotgun (WGS) entry which is preliminary data.</text>
</comment>
<feature type="signal peptide" evidence="1">
    <location>
        <begin position="1"/>
        <end position="22"/>
    </location>
</feature>
<reference evidence="2 3" key="1">
    <citation type="submission" date="2019-06" db="EMBL/GenBank/DDBJ databases">
        <title>Flavobacterium sp. MaA-Y11 from geoumgang.</title>
        <authorList>
            <person name="Jeong S."/>
        </authorList>
    </citation>
    <scope>NUCLEOTIDE SEQUENCE [LARGE SCALE GENOMIC DNA]</scope>
    <source>
        <strain evidence="2 3">MaA-Y11</strain>
    </source>
</reference>
<keyword evidence="3" id="KW-1185">Reference proteome</keyword>
<dbReference type="Proteomes" id="UP000319175">
    <property type="component" value="Unassembled WGS sequence"/>
</dbReference>
<dbReference type="RefSeq" id="WP_140001694.1">
    <property type="nucleotide sequence ID" value="NZ_VFJE01000056.1"/>
</dbReference>
<evidence type="ECO:0008006" key="4">
    <source>
        <dbReference type="Google" id="ProtNLM"/>
    </source>
</evidence>
<accession>A0A501PZ51</accession>